<dbReference type="InterPro" id="IPR050808">
    <property type="entry name" value="Phage_Integrase"/>
</dbReference>
<evidence type="ECO:0000256" key="2">
    <source>
        <dbReference type="ARBA" id="ARBA00022908"/>
    </source>
</evidence>
<protein>
    <recommendedName>
        <fullName evidence="6">Tyr recombinase domain-containing protein</fullName>
    </recommendedName>
</protein>
<dbReference type="InterPro" id="IPR010998">
    <property type="entry name" value="Integrase_recombinase_N"/>
</dbReference>
<sequence>MRPTLADGTRGDRVCQPPGMSEAKAREKARALTELAQREGVTRAPAAVVLAPAGPTFEAWAEAWCTDRARRGLASVADNRANLRNWVLPRLDPPLGSRPMASIESSDLERFVEDLDARVRAEELSWKTASNIWMLVAKAFKDAVKSKTLALRVRKDNPALNVAGPDEGVRRAKSYLYPSEFLALMNCAAVPLRWRRLVALHVYTYARAGEVEALHVEDVDLRHRVLHVHRAIDRKRGGLKEVKTNMPRRFSIEPELLPLLEVLVADARATGAVRLVAVPPLHALAPRLRAYLQRAGVTRAELFADDATRKRLTWHDLRSAGITWAAIRGDEPMHIMHRAGHEQMGTTMGYVREAESVEFLRSEVFPPLPAELFLPGILPDRGRPRVQPVVIPSKFSRSTPAHCRAST</sequence>
<dbReference type="Gene3D" id="1.10.150.130">
    <property type="match status" value="1"/>
</dbReference>
<organism evidence="7 8">
    <name type="scientific">Sorangium cellulosum</name>
    <name type="common">Polyangium cellulosum</name>
    <dbReference type="NCBI Taxonomy" id="56"/>
    <lineage>
        <taxon>Bacteria</taxon>
        <taxon>Pseudomonadati</taxon>
        <taxon>Myxococcota</taxon>
        <taxon>Polyangia</taxon>
        <taxon>Polyangiales</taxon>
        <taxon>Polyangiaceae</taxon>
        <taxon>Sorangium</taxon>
    </lineage>
</organism>
<comment type="caution">
    <text evidence="7">The sequence shown here is derived from an EMBL/GenBank/DDBJ whole genome shotgun (WGS) entry which is preliminary data.</text>
</comment>
<evidence type="ECO:0000256" key="5">
    <source>
        <dbReference type="SAM" id="MobiDB-lite"/>
    </source>
</evidence>
<dbReference type="PROSITE" id="PS51898">
    <property type="entry name" value="TYR_RECOMBINASE"/>
    <property type="match status" value="1"/>
</dbReference>
<dbReference type="AlphaFoldDB" id="A0A150QFT3"/>
<dbReference type="EMBL" id="JEMA01000704">
    <property type="protein sequence ID" value="KYF66857.1"/>
    <property type="molecule type" value="Genomic_DNA"/>
</dbReference>
<evidence type="ECO:0000256" key="1">
    <source>
        <dbReference type="ARBA" id="ARBA00008857"/>
    </source>
</evidence>
<reference evidence="7 8" key="1">
    <citation type="submission" date="2014-02" db="EMBL/GenBank/DDBJ databases">
        <title>The small core and large imbalanced accessory genome model reveals a collaborative survival strategy of Sorangium cellulosum strains in nature.</title>
        <authorList>
            <person name="Han K."/>
            <person name="Peng R."/>
            <person name="Blom J."/>
            <person name="Li Y.-Z."/>
        </authorList>
    </citation>
    <scope>NUCLEOTIDE SEQUENCE [LARGE SCALE GENOMIC DNA]</scope>
    <source>
        <strain evidence="7 8">So0008-312</strain>
    </source>
</reference>
<dbReference type="Gene3D" id="1.10.443.10">
    <property type="entry name" value="Intergrase catalytic core"/>
    <property type="match status" value="1"/>
</dbReference>
<dbReference type="SUPFAM" id="SSF56349">
    <property type="entry name" value="DNA breaking-rejoining enzymes"/>
    <property type="match status" value="1"/>
</dbReference>
<keyword evidence="3" id="KW-0238">DNA-binding</keyword>
<dbReference type="PANTHER" id="PTHR30629">
    <property type="entry name" value="PROPHAGE INTEGRASE"/>
    <property type="match status" value="1"/>
</dbReference>
<evidence type="ECO:0000256" key="4">
    <source>
        <dbReference type="ARBA" id="ARBA00023172"/>
    </source>
</evidence>
<dbReference type="Pfam" id="PF00589">
    <property type="entry name" value="Phage_integrase"/>
    <property type="match status" value="1"/>
</dbReference>
<dbReference type="CDD" id="cd00397">
    <property type="entry name" value="DNA_BRE_C"/>
    <property type="match status" value="1"/>
</dbReference>
<dbReference type="GO" id="GO:0003677">
    <property type="term" value="F:DNA binding"/>
    <property type="evidence" value="ECO:0007669"/>
    <property type="project" value="UniProtKB-KW"/>
</dbReference>
<dbReference type="PANTHER" id="PTHR30629:SF2">
    <property type="entry name" value="PROPHAGE INTEGRASE INTS-RELATED"/>
    <property type="match status" value="1"/>
</dbReference>
<name>A0A150QFT3_SORCE</name>
<proteinExistence type="inferred from homology"/>
<dbReference type="Proteomes" id="UP000075260">
    <property type="component" value="Unassembled WGS sequence"/>
</dbReference>
<dbReference type="InterPro" id="IPR011010">
    <property type="entry name" value="DNA_brk_join_enz"/>
</dbReference>
<dbReference type="InterPro" id="IPR013762">
    <property type="entry name" value="Integrase-like_cat_sf"/>
</dbReference>
<comment type="similarity">
    <text evidence="1">Belongs to the 'phage' integrase family.</text>
</comment>
<keyword evidence="2" id="KW-0229">DNA integration</keyword>
<accession>A0A150QFT3</accession>
<dbReference type="GO" id="GO:0015074">
    <property type="term" value="P:DNA integration"/>
    <property type="evidence" value="ECO:0007669"/>
    <property type="project" value="UniProtKB-KW"/>
</dbReference>
<gene>
    <name evidence="7" type="ORF">BE15_39150</name>
</gene>
<feature type="domain" description="Tyr recombinase" evidence="6">
    <location>
        <begin position="171"/>
        <end position="365"/>
    </location>
</feature>
<evidence type="ECO:0000259" key="6">
    <source>
        <dbReference type="PROSITE" id="PS51898"/>
    </source>
</evidence>
<keyword evidence="4" id="KW-0233">DNA recombination</keyword>
<dbReference type="InterPro" id="IPR002104">
    <property type="entry name" value="Integrase_catalytic"/>
</dbReference>
<feature type="region of interest" description="Disordered" evidence="5">
    <location>
        <begin position="1"/>
        <end position="22"/>
    </location>
</feature>
<dbReference type="GO" id="GO:0006310">
    <property type="term" value="P:DNA recombination"/>
    <property type="evidence" value="ECO:0007669"/>
    <property type="project" value="UniProtKB-KW"/>
</dbReference>
<evidence type="ECO:0000313" key="8">
    <source>
        <dbReference type="Proteomes" id="UP000075260"/>
    </source>
</evidence>
<evidence type="ECO:0000256" key="3">
    <source>
        <dbReference type="ARBA" id="ARBA00023125"/>
    </source>
</evidence>
<evidence type="ECO:0000313" key="7">
    <source>
        <dbReference type="EMBL" id="KYF66857.1"/>
    </source>
</evidence>